<dbReference type="SUPFAM" id="SSF52833">
    <property type="entry name" value="Thioredoxin-like"/>
    <property type="match status" value="1"/>
</dbReference>
<evidence type="ECO:0000313" key="1">
    <source>
        <dbReference type="EMBL" id="CAG5134225.1"/>
    </source>
</evidence>
<keyword evidence="2" id="KW-1185">Reference proteome</keyword>
<name>A0A8S4A2N4_9EUPU</name>
<sequence>MGDYGESEPEASVDIPGVEQLDENAYVRFIQDNNASVILFYKDADDKFEQAKQSLTEAAQKNNKRNQAYGALNCKENICFCYDKKVFDEAPLFHLYSHGKMVHSFEYDVDTNHMKNALEKAAQGTKRKGFFKSMCSCVSSQGED</sequence>
<accession>A0A8S4A2N4</accession>
<dbReference type="EMBL" id="CAJHNH020006924">
    <property type="protein sequence ID" value="CAG5134225.1"/>
    <property type="molecule type" value="Genomic_DNA"/>
</dbReference>
<evidence type="ECO:0000313" key="2">
    <source>
        <dbReference type="Proteomes" id="UP000678393"/>
    </source>
</evidence>
<organism evidence="1 2">
    <name type="scientific">Candidula unifasciata</name>
    <dbReference type="NCBI Taxonomy" id="100452"/>
    <lineage>
        <taxon>Eukaryota</taxon>
        <taxon>Metazoa</taxon>
        <taxon>Spiralia</taxon>
        <taxon>Lophotrochozoa</taxon>
        <taxon>Mollusca</taxon>
        <taxon>Gastropoda</taxon>
        <taxon>Heterobranchia</taxon>
        <taxon>Euthyneura</taxon>
        <taxon>Panpulmonata</taxon>
        <taxon>Eupulmonata</taxon>
        <taxon>Stylommatophora</taxon>
        <taxon>Helicina</taxon>
        <taxon>Helicoidea</taxon>
        <taxon>Geomitridae</taxon>
        <taxon>Candidula</taxon>
    </lineage>
</organism>
<reference evidence="1" key="1">
    <citation type="submission" date="2021-04" db="EMBL/GenBank/DDBJ databases">
        <authorList>
            <consortium name="Molecular Ecology Group"/>
        </authorList>
    </citation>
    <scope>NUCLEOTIDE SEQUENCE</scope>
</reference>
<gene>
    <name evidence="1" type="ORF">CUNI_LOCUS19783</name>
</gene>
<protein>
    <submittedName>
        <fullName evidence="1">Uncharacterized protein</fullName>
    </submittedName>
</protein>
<dbReference type="InterPro" id="IPR036249">
    <property type="entry name" value="Thioredoxin-like_sf"/>
</dbReference>
<dbReference type="Proteomes" id="UP000678393">
    <property type="component" value="Unassembled WGS sequence"/>
</dbReference>
<comment type="caution">
    <text evidence="1">The sequence shown here is derived from an EMBL/GenBank/DDBJ whole genome shotgun (WGS) entry which is preliminary data.</text>
</comment>
<dbReference type="AlphaFoldDB" id="A0A8S4A2N4"/>
<proteinExistence type="predicted"/>
<dbReference type="Gene3D" id="3.40.30.10">
    <property type="entry name" value="Glutaredoxin"/>
    <property type="match status" value="1"/>
</dbReference>